<dbReference type="InterPro" id="IPR001537">
    <property type="entry name" value="SpoU_MeTrfase"/>
</dbReference>
<proteinExistence type="inferred from homology"/>
<evidence type="ECO:0000313" key="6">
    <source>
        <dbReference type="EMBL" id="VAV96912.1"/>
    </source>
</evidence>
<dbReference type="AlphaFoldDB" id="A0A3B0RZL2"/>
<dbReference type="Gene3D" id="3.40.1280.10">
    <property type="match status" value="1"/>
</dbReference>
<dbReference type="PANTHER" id="PTHR42786">
    <property type="entry name" value="TRNA/RRNA METHYLTRANSFERASE"/>
    <property type="match status" value="1"/>
</dbReference>
<dbReference type="EMBL" id="UOEC01000138">
    <property type="protein sequence ID" value="VAV96912.1"/>
    <property type="molecule type" value="Genomic_DNA"/>
</dbReference>
<keyword evidence="4" id="KW-0949">S-adenosyl-L-methionine</keyword>
<dbReference type="PIRSF" id="PIRSF004808">
    <property type="entry name" value="LasT"/>
    <property type="match status" value="1"/>
</dbReference>
<keyword evidence="2 6" id="KW-0489">Methyltransferase</keyword>
<evidence type="ECO:0000259" key="5">
    <source>
        <dbReference type="Pfam" id="PF00588"/>
    </source>
</evidence>
<organism evidence="6">
    <name type="scientific">hydrothermal vent metagenome</name>
    <dbReference type="NCBI Taxonomy" id="652676"/>
    <lineage>
        <taxon>unclassified sequences</taxon>
        <taxon>metagenomes</taxon>
        <taxon>ecological metagenomes</taxon>
    </lineage>
</organism>
<evidence type="ECO:0000256" key="1">
    <source>
        <dbReference type="ARBA" id="ARBA00007228"/>
    </source>
</evidence>
<sequence length="259" mass="28805">MSKTPSIILVNPQLGENIGTAARAMANFALPDLRIFDPRDGWPNAKARSSATKGDWIIDGASVHDKLEDALSDLNFVYATTARPRDMIKEVMTPDQAAADMHARIDGGQKVGVMFGRERWGLHNDEIALADVVVMAPVDPSHASLNIAQAVLLVGYEWYKPIAQSMGMGTQEAGPEIQTGLKMPETRPATKEEMVGMFEHLERELEAGGFFKTKEIRPKMEVNLRNMMGRAEFTEQEVRTFRGVISSLSRGRYKREKDN</sequence>
<dbReference type="SUPFAM" id="SSF75217">
    <property type="entry name" value="alpha/beta knot"/>
    <property type="match status" value="1"/>
</dbReference>
<dbReference type="Gene3D" id="1.10.8.590">
    <property type="match status" value="1"/>
</dbReference>
<dbReference type="GO" id="GO:0005829">
    <property type="term" value="C:cytosol"/>
    <property type="evidence" value="ECO:0007669"/>
    <property type="project" value="TreeGrafter"/>
</dbReference>
<accession>A0A3B0RZL2</accession>
<keyword evidence="3 6" id="KW-0808">Transferase</keyword>
<dbReference type="InterPro" id="IPR004384">
    <property type="entry name" value="RNA_MeTrfase_TrmJ/LasT"/>
</dbReference>
<feature type="domain" description="tRNA/rRNA methyltransferase SpoU type" evidence="5">
    <location>
        <begin position="7"/>
        <end position="156"/>
    </location>
</feature>
<dbReference type="GO" id="GO:0003723">
    <property type="term" value="F:RNA binding"/>
    <property type="evidence" value="ECO:0007669"/>
    <property type="project" value="InterPro"/>
</dbReference>
<dbReference type="CDD" id="cd18093">
    <property type="entry name" value="SpoU-like_TrmJ"/>
    <property type="match status" value="1"/>
</dbReference>
<dbReference type="InterPro" id="IPR029028">
    <property type="entry name" value="Alpha/beta_knot_MTases"/>
</dbReference>
<dbReference type="GO" id="GO:0002128">
    <property type="term" value="P:tRNA nucleoside ribose methylation"/>
    <property type="evidence" value="ECO:0007669"/>
    <property type="project" value="TreeGrafter"/>
</dbReference>
<dbReference type="InterPro" id="IPR029026">
    <property type="entry name" value="tRNA_m1G_MTases_N"/>
</dbReference>
<evidence type="ECO:0000256" key="4">
    <source>
        <dbReference type="ARBA" id="ARBA00022691"/>
    </source>
</evidence>
<evidence type="ECO:0000256" key="3">
    <source>
        <dbReference type="ARBA" id="ARBA00022679"/>
    </source>
</evidence>
<dbReference type="EC" id="2.1.1.200" evidence="6"/>
<evidence type="ECO:0000256" key="2">
    <source>
        <dbReference type="ARBA" id="ARBA00022603"/>
    </source>
</evidence>
<protein>
    <submittedName>
        <fullName evidence="6">tRNA (Cytidine(32)/uridine(32)-2'-O)-methyltransferase</fullName>
        <ecNumber evidence="6">2.1.1.200</ecNumber>
    </submittedName>
</protein>
<dbReference type="PANTHER" id="PTHR42786:SF7">
    <property type="entry name" value="TRNA_RRNA METHYLTRANSFERASE SPOU TYPE DOMAIN-CONTAINING PROTEIN"/>
    <property type="match status" value="1"/>
</dbReference>
<comment type="similarity">
    <text evidence="1">Belongs to the class IV-like SAM-binding methyltransferase superfamily. RNA methyltransferase TrmH family.</text>
</comment>
<reference evidence="6" key="1">
    <citation type="submission" date="2018-06" db="EMBL/GenBank/DDBJ databases">
        <authorList>
            <person name="Zhirakovskaya E."/>
        </authorList>
    </citation>
    <scope>NUCLEOTIDE SEQUENCE</scope>
</reference>
<name>A0A3B0RZL2_9ZZZZ</name>
<dbReference type="GO" id="GO:0160206">
    <property type="term" value="F:tRNA (cytidine(32)/uridine(32)-2'-O)-methyltransferase activity"/>
    <property type="evidence" value="ECO:0007669"/>
    <property type="project" value="UniProtKB-EC"/>
</dbReference>
<dbReference type="Pfam" id="PF00588">
    <property type="entry name" value="SpoU_methylase"/>
    <property type="match status" value="1"/>
</dbReference>
<gene>
    <name evidence="6" type="ORF">MNBD_ALPHA08-1345</name>
</gene>